<evidence type="ECO:0000313" key="5">
    <source>
        <dbReference type="Proteomes" id="UP000008909"/>
    </source>
</evidence>
<keyword evidence="5" id="KW-1185">Reference proteome</keyword>
<proteinExistence type="inferred from homology"/>
<dbReference type="Proteomes" id="UP000008909">
    <property type="component" value="Unassembled WGS sequence"/>
</dbReference>
<feature type="region of interest" description="Disordered" evidence="3">
    <location>
        <begin position="157"/>
        <end position="198"/>
    </location>
</feature>
<dbReference type="GO" id="GO:0000340">
    <property type="term" value="F:RNA 7-methylguanosine cap binding"/>
    <property type="evidence" value="ECO:0007669"/>
    <property type="project" value="InterPro"/>
</dbReference>
<dbReference type="PANTHER" id="PTHR16291:SF0">
    <property type="entry name" value="NUCLEAR CAP-BINDING PROTEIN SUBUNIT 3"/>
    <property type="match status" value="1"/>
</dbReference>
<dbReference type="AlphaFoldDB" id="G7YMS5"/>
<dbReference type="Pfam" id="PF10309">
    <property type="entry name" value="NCBP3"/>
    <property type="match status" value="1"/>
</dbReference>
<dbReference type="GO" id="GO:0003729">
    <property type="term" value="F:mRNA binding"/>
    <property type="evidence" value="ECO:0007669"/>
    <property type="project" value="InterPro"/>
</dbReference>
<feature type="compositionally biased region" description="Polar residues" evidence="3">
    <location>
        <begin position="185"/>
        <end position="198"/>
    </location>
</feature>
<evidence type="ECO:0000256" key="2">
    <source>
        <dbReference type="ARBA" id="ARBA00019876"/>
    </source>
</evidence>
<reference key="2">
    <citation type="submission" date="2011-10" db="EMBL/GenBank/DDBJ databases">
        <title>The genome and transcriptome sequence of Clonorchis sinensis provide insights into the carcinogenic liver fluke.</title>
        <authorList>
            <person name="Wang X."/>
            <person name="Huang Y."/>
            <person name="Chen W."/>
            <person name="Liu H."/>
            <person name="Guo L."/>
            <person name="Chen Y."/>
            <person name="Luo F."/>
            <person name="Zhou W."/>
            <person name="Sun J."/>
            <person name="Mao Q."/>
            <person name="Liang P."/>
            <person name="Zhou C."/>
            <person name="Tian Y."/>
            <person name="Men J."/>
            <person name="Lv X."/>
            <person name="Huang L."/>
            <person name="Zhou J."/>
            <person name="Hu Y."/>
            <person name="Li R."/>
            <person name="Zhang F."/>
            <person name="Lei H."/>
            <person name="Li X."/>
            <person name="Hu X."/>
            <person name="Liang C."/>
            <person name="Xu J."/>
            <person name="Wu Z."/>
            <person name="Yu X."/>
        </authorList>
    </citation>
    <scope>NUCLEOTIDE SEQUENCE</scope>
    <source>
        <strain>Henan</strain>
    </source>
</reference>
<name>G7YMS5_CLOSI</name>
<evidence type="ECO:0000313" key="4">
    <source>
        <dbReference type="EMBL" id="GAA54256.1"/>
    </source>
</evidence>
<sequence>MLSVSGLKVTIDVDMSDERDVDSSEAVKEQRIYCPCQSEYCDCGSDLGVTEASAHKVYVHLGFPGGRDTVHSKGYRETALHIWGTHNLSTDEVLSWLSDYNPINIEWINDASCNVVFSSPNTVLRIICDFAEPFDRRVALAAAAALAALLEKEDEDEVDSRSQRIGLPPTDGDKFNADQTESDSHNAATDSDPPSLQVSSETLDSIEAFSQYLPPSGRWFKALSVPSKTVSLFLRFAHTSE</sequence>
<organism evidence="4 5">
    <name type="scientific">Clonorchis sinensis</name>
    <name type="common">Chinese liver fluke</name>
    <dbReference type="NCBI Taxonomy" id="79923"/>
    <lineage>
        <taxon>Eukaryota</taxon>
        <taxon>Metazoa</taxon>
        <taxon>Spiralia</taxon>
        <taxon>Lophotrochozoa</taxon>
        <taxon>Platyhelminthes</taxon>
        <taxon>Trematoda</taxon>
        <taxon>Digenea</taxon>
        <taxon>Opisthorchiida</taxon>
        <taxon>Opisthorchiata</taxon>
        <taxon>Opisthorchiidae</taxon>
        <taxon>Clonorchis</taxon>
    </lineage>
</organism>
<evidence type="ECO:0000256" key="1">
    <source>
        <dbReference type="ARBA" id="ARBA00006069"/>
    </source>
</evidence>
<gene>
    <name evidence="4" type="ORF">CLF_113049</name>
</gene>
<dbReference type="EMBL" id="DF143831">
    <property type="protein sequence ID" value="GAA54256.1"/>
    <property type="molecule type" value="Genomic_DNA"/>
</dbReference>
<dbReference type="GO" id="GO:0005634">
    <property type="term" value="C:nucleus"/>
    <property type="evidence" value="ECO:0007669"/>
    <property type="project" value="TreeGrafter"/>
</dbReference>
<protein>
    <recommendedName>
        <fullName evidence="2">Nuclear cap-binding protein subunit 3</fullName>
    </recommendedName>
</protein>
<accession>G7YMS5</accession>
<reference evidence="4" key="1">
    <citation type="journal article" date="2011" name="Genome Biol.">
        <title>The draft genome of the carcinogenic human liver fluke Clonorchis sinensis.</title>
        <authorList>
            <person name="Wang X."/>
            <person name="Chen W."/>
            <person name="Huang Y."/>
            <person name="Sun J."/>
            <person name="Men J."/>
            <person name="Liu H."/>
            <person name="Luo F."/>
            <person name="Guo L."/>
            <person name="Lv X."/>
            <person name="Deng C."/>
            <person name="Zhou C."/>
            <person name="Fan Y."/>
            <person name="Li X."/>
            <person name="Huang L."/>
            <person name="Hu Y."/>
            <person name="Liang C."/>
            <person name="Hu X."/>
            <person name="Xu J."/>
            <person name="Yu X."/>
        </authorList>
    </citation>
    <scope>NUCLEOTIDE SEQUENCE [LARGE SCALE GENOMIC DNA]</scope>
    <source>
        <strain evidence="4">Henan</strain>
    </source>
</reference>
<dbReference type="PANTHER" id="PTHR16291">
    <property type="entry name" value="NUCLEAR CAP-BINDING PROTEIN SUBUNIT 3"/>
    <property type="match status" value="1"/>
</dbReference>
<evidence type="ECO:0000256" key="3">
    <source>
        <dbReference type="SAM" id="MobiDB-lite"/>
    </source>
</evidence>
<dbReference type="InterPro" id="IPR019416">
    <property type="entry name" value="NCBP3"/>
</dbReference>
<comment type="similarity">
    <text evidence="1">Belongs to the NCBP3 family.</text>
</comment>
<feature type="non-terminal residue" evidence="4">
    <location>
        <position position="241"/>
    </location>
</feature>